<name>A0A5P1FFT3_ASPOF</name>
<dbReference type="GO" id="GO:1902600">
    <property type="term" value="P:proton transmembrane transport"/>
    <property type="evidence" value="ECO:0007669"/>
    <property type="project" value="InterPro"/>
</dbReference>
<feature type="transmembrane region" description="Helical" evidence="12">
    <location>
        <begin position="72"/>
        <end position="91"/>
    </location>
</feature>
<protein>
    <recommendedName>
        <fullName evidence="17">Cation/H+ exchanger domain-containing protein</fullName>
    </recommendedName>
</protein>
<feature type="domain" description="Cation/H+ exchanger transmembrane" evidence="13">
    <location>
        <begin position="59"/>
        <end position="410"/>
    </location>
</feature>
<feature type="domain" description="Phospholipase D C-terminal" evidence="14">
    <location>
        <begin position="413"/>
        <end position="451"/>
    </location>
</feature>
<feature type="transmembrane region" description="Helical" evidence="12">
    <location>
        <begin position="137"/>
        <end position="159"/>
    </location>
</feature>
<evidence type="ECO:0000256" key="6">
    <source>
        <dbReference type="ARBA" id="ARBA00022692"/>
    </source>
</evidence>
<dbReference type="PANTHER" id="PTHR32468:SF30">
    <property type="entry name" value="OS12G0109150 PROTEIN"/>
    <property type="match status" value="1"/>
</dbReference>
<dbReference type="Pfam" id="PF00999">
    <property type="entry name" value="Na_H_Exchanger"/>
    <property type="match status" value="1"/>
</dbReference>
<keyword evidence="16" id="KW-1185">Reference proteome</keyword>
<feature type="transmembrane region" description="Helical" evidence="12">
    <location>
        <begin position="328"/>
        <end position="344"/>
    </location>
</feature>
<dbReference type="Gene3D" id="1.20.1530.20">
    <property type="match status" value="1"/>
</dbReference>
<dbReference type="Gramene" id="ONK77218">
    <property type="protein sequence ID" value="ONK77218"/>
    <property type="gene ID" value="A4U43_C02F4300"/>
</dbReference>
<evidence type="ECO:0000256" key="4">
    <source>
        <dbReference type="ARBA" id="ARBA00022448"/>
    </source>
</evidence>
<evidence type="ECO:0000256" key="9">
    <source>
        <dbReference type="ARBA" id="ARBA00023065"/>
    </source>
</evidence>
<accession>A0A5P1FFT3</accession>
<evidence type="ECO:0000256" key="1">
    <source>
        <dbReference type="ARBA" id="ARBA00003198"/>
    </source>
</evidence>
<feature type="transmembrane region" description="Helical" evidence="12">
    <location>
        <begin position="356"/>
        <end position="381"/>
    </location>
</feature>
<comment type="similarity">
    <text evidence="11">Belongs to the monovalent cation:proton antiporter 2 (CPA2) transporter (TC 2.A.37) family. CHX (TC 2.A.37.4) subfamily.</text>
</comment>
<dbReference type="GO" id="GO:0015297">
    <property type="term" value="F:antiporter activity"/>
    <property type="evidence" value="ECO:0007669"/>
    <property type="project" value="InterPro"/>
</dbReference>
<evidence type="ECO:0000256" key="8">
    <source>
        <dbReference type="ARBA" id="ARBA00022989"/>
    </source>
</evidence>
<proteinExistence type="inferred from homology"/>
<organism evidence="15 16">
    <name type="scientific">Asparagus officinalis</name>
    <name type="common">Garden asparagus</name>
    <dbReference type="NCBI Taxonomy" id="4686"/>
    <lineage>
        <taxon>Eukaryota</taxon>
        <taxon>Viridiplantae</taxon>
        <taxon>Streptophyta</taxon>
        <taxon>Embryophyta</taxon>
        <taxon>Tracheophyta</taxon>
        <taxon>Spermatophyta</taxon>
        <taxon>Magnoliopsida</taxon>
        <taxon>Liliopsida</taxon>
        <taxon>Asparagales</taxon>
        <taxon>Asparagaceae</taxon>
        <taxon>Asparagoideae</taxon>
        <taxon>Asparagus</taxon>
    </lineage>
</organism>
<evidence type="ECO:0000256" key="12">
    <source>
        <dbReference type="SAM" id="Phobius"/>
    </source>
</evidence>
<keyword evidence="8 12" id="KW-1133">Transmembrane helix</keyword>
<evidence type="ECO:0000256" key="7">
    <source>
        <dbReference type="ARBA" id="ARBA00022958"/>
    </source>
</evidence>
<keyword evidence="10 12" id="KW-0472">Membrane</keyword>
<evidence type="ECO:0000256" key="2">
    <source>
        <dbReference type="ARBA" id="ARBA00004119"/>
    </source>
</evidence>
<dbReference type="InterPro" id="IPR024632">
    <property type="entry name" value="PLipase_D_C"/>
</dbReference>
<dbReference type="GO" id="GO:0012505">
    <property type="term" value="C:endomembrane system"/>
    <property type="evidence" value="ECO:0007669"/>
    <property type="project" value="TreeGrafter"/>
</dbReference>
<evidence type="ECO:0000313" key="15">
    <source>
        <dbReference type="EMBL" id="ONK77218.1"/>
    </source>
</evidence>
<dbReference type="InterPro" id="IPR006153">
    <property type="entry name" value="Cation/H_exchanger_TM"/>
</dbReference>
<evidence type="ECO:0008006" key="17">
    <source>
        <dbReference type="Google" id="ProtNLM"/>
    </source>
</evidence>
<dbReference type="Pfam" id="PF12357">
    <property type="entry name" value="PLD_C"/>
    <property type="match status" value="1"/>
</dbReference>
<comment type="subcellular location">
    <subcellularLocation>
        <location evidence="3">Membrane</location>
        <topology evidence="3">Multi-pass membrane protein</topology>
    </subcellularLocation>
    <subcellularLocation>
        <location evidence="2">Plastid</location>
        <location evidence="2">Chloroplast envelope</location>
    </subcellularLocation>
</comment>
<feature type="transmembrane region" description="Helical" evidence="12">
    <location>
        <begin position="103"/>
        <end position="125"/>
    </location>
</feature>
<dbReference type="AlphaFoldDB" id="A0A5P1FFT3"/>
<keyword evidence="6 12" id="KW-0812">Transmembrane</keyword>
<keyword evidence="9" id="KW-0406">Ion transport</keyword>
<sequence>MPVIDPSVLNDTAKDAYLAACYGKKLVTSQGVFLGNNPFHFSLPTLLLELSVVFIVTRTMHYFLQHLGQPRVVSHILTGILLGPTIIGQSSKFSNTLFPTHNTFILDLLSVISLIFFLFVIGVKTDLSLLRKPGKHAIAIGIASSVVPFILSTIVFFSFKSSFPLDLQQSFLILYLAERLALSSFPVIADALDEMGLLNSGLGRIVMSATLIADICSWVLNALITSTKLVTNANSPAMAVGSLASFAGFVIVVVYVVRPVVVRIVKRTPTGELITERSFLGVVMAALVAAFVTETIGYRHTLGPFLLGLALPGGMPLGVTLTERLESFFFGLYLPLYLVLAGYRTDFGMMHNFAAIGFIELIVFISYIGKLIGTIGAAAFFDMPMRDAVVMGLMLNLRGIVEVSFFNSWGYNDERDLPGHLLSYPIGVSSEGVVTELPRTEFFPDTKARVI</sequence>
<keyword evidence="4" id="KW-0813">Transport</keyword>
<comment type="function">
    <text evidence="1">May function as sodium-coupled metabolite transporter across the chloroplast envelope.</text>
</comment>
<evidence type="ECO:0000256" key="5">
    <source>
        <dbReference type="ARBA" id="ARBA00022538"/>
    </source>
</evidence>
<feature type="transmembrane region" description="Helical" evidence="12">
    <location>
        <begin position="302"/>
        <end position="321"/>
    </location>
</feature>
<keyword evidence="7" id="KW-0630">Potassium</keyword>
<dbReference type="GO" id="GO:0016020">
    <property type="term" value="C:membrane"/>
    <property type="evidence" value="ECO:0007669"/>
    <property type="project" value="UniProtKB-SubCell"/>
</dbReference>
<dbReference type="GO" id="GO:0009941">
    <property type="term" value="C:chloroplast envelope"/>
    <property type="evidence" value="ECO:0007669"/>
    <property type="project" value="UniProtKB-SubCell"/>
</dbReference>
<keyword evidence="5" id="KW-0633">Potassium transport</keyword>
<dbReference type="InterPro" id="IPR050794">
    <property type="entry name" value="CPA2_transporter"/>
</dbReference>
<feature type="transmembrane region" description="Helical" evidence="12">
    <location>
        <begin position="41"/>
        <end position="60"/>
    </location>
</feature>
<dbReference type="GO" id="GO:0006885">
    <property type="term" value="P:regulation of pH"/>
    <property type="evidence" value="ECO:0007669"/>
    <property type="project" value="TreeGrafter"/>
</dbReference>
<dbReference type="GO" id="GO:0006813">
    <property type="term" value="P:potassium ion transport"/>
    <property type="evidence" value="ECO:0007669"/>
    <property type="project" value="UniProtKB-KW"/>
</dbReference>
<evidence type="ECO:0000256" key="11">
    <source>
        <dbReference type="ARBA" id="ARBA00038341"/>
    </source>
</evidence>
<dbReference type="OMA" id="GWWLERA"/>
<dbReference type="EMBL" id="CM007382">
    <property type="protein sequence ID" value="ONK77218.1"/>
    <property type="molecule type" value="Genomic_DNA"/>
</dbReference>
<evidence type="ECO:0000313" key="16">
    <source>
        <dbReference type="Proteomes" id="UP000243459"/>
    </source>
</evidence>
<dbReference type="Proteomes" id="UP000243459">
    <property type="component" value="Chromosome 2"/>
</dbReference>
<evidence type="ECO:0000259" key="13">
    <source>
        <dbReference type="Pfam" id="PF00999"/>
    </source>
</evidence>
<dbReference type="PANTHER" id="PTHR32468">
    <property type="entry name" value="CATION/H + ANTIPORTER"/>
    <property type="match status" value="1"/>
</dbReference>
<gene>
    <name evidence="15" type="ORF">A4U43_C02F4300</name>
</gene>
<evidence type="ECO:0000256" key="10">
    <source>
        <dbReference type="ARBA" id="ARBA00023136"/>
    </source>
</evidence>
<reference evidence="16" key="1">
    <citation type="journal article" date="2017" name="Nat. Commun.">
        <title>The asparagus genome sheds light on the origin and evolution of a young Y chromosome.</title>
        <authorList>
            <person name="Harkess A."/>
            <person name="Zhou J."/>
            <person name="Xu C."/>
            <person name="Bowers J.E."/>
            <person name="Van der Hulst R."/>
            <person name="Ayyampalayam S."/>
            <person name="Mercati F."/>
            <person name="Riccardi P."/>
            <person name="McKain M.R."/>
            <person name="Kakrana A."/>
            <person name="Tang H."/>
            <person name="Ray J."/>
            <person name="Groenendijk J."/>
            <person name="Arikit S."/>
            <person name="Mathioni S.M."/>
            <person name="Nakano M."/>
            <person name="Shan H."/>
            <person name="Telgmann-Rauber A."/>
            <person name="Kanno A."/>
            <person name="Yue Z."/>
            <person name="Chen H."/>
            <person name="Li W."/>
            <person name="Chen Y."/>
            <person name="Xu X."/>
            <person name="Zhang Y."/>
            <person name="Luo S."/>
            <person name="Chen H."/>
            <person name="Gao J."/>
            <person name="Mao Z."/>
            <person name="Pires J.C."/>
            <person name="Luo M."/>
            <person name="Kudrna D."/>
            <person name="Wing R.A."/>
            <person name="Meyers B.C."/>
            <person name="Yi K."/>
            <person name="Kong H."/>
            <person name="Lavrijsen P."/>
            <person name="Sunseri F."/>
            <person name="Falavigna A."/>
            <person name="Ye Y."/>
            <person name="Leebens-Mack J.H."/>
            <person name="Chen G."/>
        </authorList>
    </citation>
    <scope>NUCLEOTIDE SEQUENCE [LARGE SCALE GENOMIC DNA]</scope>
    <source>
        <strain evidence="16">cv. DH0086</strain>
    </source>
</reference>
<dbReference type="InterPro" id="IPR038770">
    <property type="entry name" value="Na+/solute_symporter_sf"/>
</dbReference>
<feature type="transmembrane region" description="Helical" evidence="12">
    <location>
        <begin position="278"/>
        <end position="296"/>
    </location>
</feature>
<feature type="transmembrane region" description="Helical" evidence="12">
    <location>
        <begin position="236"/>
        <end position="257"/>
    </location>
</feature>
<evidence type="ECO:0000259" key="14">
    <source>
        <dbReference type="Pfam" id="PF12357"/>
    </source>
</evidence>
<evidence type="ECO:0000256" key="3">
    <source>
        <dbReference type="ARBA" id="ARBA00004141"/>
    </source>
</evidence>